<evidence type="ECO:0000256" key="1">
    <source>
        <dbReference type="SAM" id="MobiDB-lite"/>
    </source>
</evidence>
<feature type="region of interest" description="Disordered" evidence="1">
    <location>
        <begin position="1"/>
        <end position="25"/>
    </location>
</feature>
<dbReference type="Proteomes" id="UP001153069">
    <property type="component" value="Unassembled WGS sequence"/>
</dbReference>
<accession>A0A9N8HAS0</accession>
<proteinExistence type="predicted"/>
<feature type="compositionally biased region" description="Basic and acidic residues" evidence="1">
    <location>
        <begin position="122"/>
        <end position="134"/>
    </location>
</feature>
<feature type="region of interest" description="Disordered" evidence="1">
    <location>
        <begin position="115"/>
        <end position="134"/>
    </location>
</feature>
<comment type="caution">
    <text evidence="2">The sequence shown here is derived from an EMBL/GenBank/DDBJ whole genome shotgun (WGS) entry which is preliminary data.</text>
</comment>
<evidence type="ECO:0000313" key="2">
    <source>
        <dbReference type="EMBL" id="CAB9508028.1"/>
    </source>
</evidence>
<sequence>MLTTRTQVRNDPEFRSTDASEEYELGSKGEVNGAAVAGGIAGMLLAGPVFGAVAAAGAAYMAASKEGDAGDWARKSGSAMNDLGKSLVKVEKENKLLDKTSRSLVHGAKWVEKKLSSNKSQADAKRETEANLIA</sequence>
<keyword evidence="3" id="KW-1185">Reference proteome</keyword>
<feature type="compositionally biased region" description="Basic and acidic residues" evidence="1">
    <location>
        <begin position="8"/>
        <end position="18"/>
    </location>
</feature>
<dbReference type="EMBL" id="CAICTM010000329">
    <property type="protein sequence ID" value="CAB9508028.1"/>
    <property type="molecule type" value="Genomic_DNA"/>
</dbReference>
<gene>
    <name evidence="2" type="ORF">SEMRO_330_G118920.1</name>
</gene>
<evidence type="ECO:0000313" key="3">
    <source>
        <dbReference type="Proteomes" id="UP001153069"/>
    </source>
</evidence>
<dbReference type="AlphaFoldDB" id="A0A9N8HAS0"/>
<name>A0A9N8HAS0_9STRA</name>
<organism evidence="2 3">
    <name type="scientific">Seminavis robusta</name>
    <dbReference type="NCBI Taxonomy" id="568900"/>
    <lineage>
        <taxon>Eukaryota</taxon>
        <taxon>Sar</taxon>
        <taxon>Stramenopiles</taxon>
        <taxon>Ochrophyta</taxon>
        <taxon>Bacillariophyta</taxon>
        <taxon>Bacillariophyceae</taxon>
        <taxon>Bacillariophycidae</taxon>
        <taxon>Naviculales</taxon>
        <taxon>Naviculaceae</taxon>
        <taxon>Seminavis</taxon>
    </lineage>
</organism>
<reference evidence="2" key="1">
    <citation type="submission" date="2020-06" db="EMBL/GenBank/DDBJ databases">
        <authorList>
            <consortium name="Plant Systems Biology data submission"/>
        </authorList>
    </citation>
    <scope>NUCLEOTIDE SEQUENCE</scope>
    <source>
        <strain evidence="2">D6</strain>
    </source>
</reference>
<protein>
    <submittedName>
        <fullName evidence="2">Uncharacterized protein</fullName>
    </submittedName>
</protein>